<sequence length="32" mass="3932">MKRDANEEKQKNSHTEIHKKIPVRLSFYIYKV</sequence>
<dbReference type="EMBL" id="CYXX01000017">
    <property type="protein sequence ID" value="CUN17760.1"/>
    <property type="molecule type" value="Genomic_DNA"/>
</dbReference>
<reference evidence="1 2" key="1">
    <citation type="submission" date="2015-09" db="EMBL/GenBank/DDBJ databases">
        <authorList>
            <consortium name="Pathogen Informatics"/>
        </authorList>
    </citation>
    <scope>NUCLEOTIDE SEQUENCE [LARGE SCALE GENOMIC DNA]</scope>
    <source>
        <strain evidence="1 2">2789STDY5608887</strain>
    </source>
</reference>
<evidence type="ECO:0000313" key="2">
    <source>
        <dbReference type="Proteomes" id="UP000095453"/>
    </source>
</evidence>
<dbReference type="AlphaFoldDB" id="A0A173UTL6"/>
<proteinExistence type="predicted"/>
<gene>
    <name evidence="1" type="ORF">ERS852444_02245</name>
</gene>
<protein>
    <submittedName>
        <fullName evidence="1">Uncharacterized protein</fullName>
    </submittedName>
</protein>
<evidence type="ECO:0000313" key="1">
    <source>
        <dbReference type="EMBL" id="CUN17760.1"/>
    </source>
</evidence>
<name>A0A173UTL6_9FIRM</name>
<dbReference type="Proteomes" id="UP000095453">
    <property type="component" value="Unassembled WGS sequence"/>
</dbReference>
<accession>A0A173UTL6</accession>
<organism evidence="1 2">
    <name type="scientific">Roseburia inulinivorans</name>
    <dbReference type="NCBI Taxonomy" id="360807"/>
    <lineage>
        <taxon>Bacteria</taxon>
        <taxon>Bacillati</taxon>
        <taxon>Bacillota</taxon>
        <taxon>Clostridia</taxon>
        <taxon>Lachnospirales</taxon>
        <taxon>Lachnospiraceae</taxon>
        <taxon>Roseburia</taxon>
    </lineage>
</organism>